<sequence>MVREQSPQSSTTPAASLFAPSQTQPRGTTFDLGQSLGQFSVSVHNITHHVSMKLDRDNYLLWWQQFLPVFNSQSLVGLVDGSIEPPAKFSTSMPPSTVTQEYTLRYALDQTIQTWINVYASTSQARLNHLRFTMQALCKGSLSMGAYLDKVVAEAAAGGILGAAVPTMDVELIDHQKEEIPPIGPFVKFGHTAIQCHNRFNLSYQPPNQPQAHYPSLIPSPMLPNTRTPGLRITSLEPFYSDGYLCLHKTKSGHAW</sequence>
<dbReference type="EMBL" id="JAINDJ010000008">
    <property type="protein sequence ID" value="KAG9439582.1"/>
    <property type="molecule type" value="Genomic_DNA"/>
</dbReference>
<evidence type="ECO:0000313" key="2">
    <source>
        <dbReference type="EMBL" id="KAG9439582.1"/>
    </source>
</evidence>
<evidence type="ECO:0008006" key="4">
    <source>
        <dbReference type="Google" id="ProtNLM"/>
    </source>
</evidence>
<gene>
    <name evidence="2" type="ORF">H6P81_019747</name>
</gene>
<dbReference type="PANTHER" id="PTHR47481:SF22">
    <property type="entry name" value="RETROTRANSPOSON GAG DOMAIN-CONTAINING PROTEIN"/>
    <property type="match status" value="1"/>
</dbReference>
<name>A0AAV7DSM7_ARIFI</name>
<dbReference type="AlphaFoldDB" id="A0AAV7DSM7"/>
<organism evidence="2 3">
    <name type="scientific">Aristolochia fimbriata</name>
    <name type="common">White veined hardy Dutchman's pipe vine</name>
    <dbReference type="NCBI Taxonomy" id="158543"/>
    <lineage>
        <taxon>Eukaryota</taxon>
        <taxon>Viridiplantae</taxon>
        <taxon>Streptophyta</taxon>
        <taxon>Embryophyta</taxon>
        <taxon>Tracheophyta</taxon>
        <taxon>Spermatophyta</taxon>
        <taxon>Magnoliopsida</taxon>
        <taxon>Magnoliidae</taxon>
        <taxon>Piperales</taxon>
        <taxon>Aristolochiaceae</taxon>
        <taxon>Aristolochia</taxon>
    </lineage>
</organism>
<accession>A0AAV7DSM7</accession>
<reference evidence="2 3" key="1">
    <citation type="submission" date="2021-07" db="EMBL/GenBank/DDBJ databases">
        <title>The Aristolochia fimbriata genome: insights into angiosperm evolution, floral development and chemical biosynthesis.</title>
        <authorList>
            <person name="Jiao Y."/>
        </authorList>
    </citation>
    <scope>NUCLEOTIDE SEQUENCE [LARGE SCALE GENOMIC DNA]</scope>
    <source>
        <strain evidence="2">IBCAS-2021</strain>
        <tissue evidence="2">Leaf</tissue>
    </source>
</reference>
<proteinExistence type="predicted"/>
<comment type="caution">
    <text evidence="2">The sequence shown here is derived from an EMBL/GenBank/DDBJ whole genome shotgun (WGS) entry which is preliminary data.</text>
</comment>
<evidence type="ECO:0000256" key="1">
    <source>
        <dbReference type="SAM" id="MobiDB-lite"/>
    </source>
</evidence>
<dbReference type="Proteomes" id="UP000825729">
    <property type="component" value="Unassembled WGS sequence"/>
</dbReference>
<feature type="region of interest" description="Disordered" evidence="1">
    <location>
        <begin position="1"/>
        <end position="24"/>
    </location>
</feature>
<protein>
    <recommendedName>
        <fullName evidence="4">Retrotransposon Copia-like N-terminal domain-containing protein</fullName>
    </recommendedName>
</protein>
<dbReference type="PANTHER" id="PTHR47481">
    <property type="match status" value="1"/>
</dbReference>
<keyword evidence="3" id="KW-1185">Reference proteome</keyword>
<evidence type="ECO:0000313" key="3">
    <source>
        <dbReference type="Proteomes" id="UP000825729"/>
    </source>
</evidence>